<feature type="signal peptide" evidence="1">
    <location>
        <begin position="1"/>
        <end position="18"/>
    </location>
</feature>
<evidence type="ECO:0000256" key="1">
    <source>
        <dbReference type="SAM" id="SignalP"/>
    </source>
</evidence>
<proteinExistence type="predicted"/>
<dbReference type="AlphaFoldDB" id="A0A0H3U8P8"/>
<protein>
    <recommendedName>
        <fullName evidence="3">DUF3256 family protein</fullName>
    </recommendedName>
</protein>
<dbReference type="EMBL" id="KF540252">
    <property type="protein sequence ID" value="AIF26921.1"/>
    <property type="molecule type" value="Genomic_DNA"/>
</dbReference>
<keyword evidence="1" id="KW-0732">Signal</keyword>
<reference evidence="2" key="1">
    <citation type="submission" date="2013-08" db="EMBL/GenBank/DDBJ databases">
        <title>Comparison of modified E. coli strains.</title>
        <authorList>
            <person name="Juergensen J."/>
            <person name="Bonge A."/>
            <person name="Streit W.R."/>
        </authorList>
    </citation>
    <scope>NUCLEOTIDE SEQUENCE</scope>
</reference>
<evidence type="ECO:0008006" key="3">
    <source>
        <dbReference type="Google" id="ProtNLM"/>
    </source>
</evidence>
<sequence length="189" mass="22080">MKKLFLLIIYIMCANAQAQNLALYFELIPEELVTFIKPEMRRSRIDTISDNFLSMHTSKISTLDIKMIPIESDTTNILTVIQSVETVGTVDSSIKFYTNTWSRLPLEKYFSTPTYEDFYQANDSVSLEEFSKFCIPFLVSYKFEGENIVASIDPEKYLPVEQYKKISPAFTKKPVTYIWSKEERWDKVK</sequence>
<dbReference type="InterPro" id="IPR021670">
    <property type="entry name" value="DUF3256"/>
</dbReference>
<accession>A0A0H3U8P8</accession>
<name>A0A0H3U8P8_9BACT</name>
<organism evidence="2">
    <name type="scientific">uncultured bacterium fosmid pJB154B8_contig II</name>
    <dbReference type="NCBI Taxonomy" id="1478053"/>
    <lineage>
        <taxon>Bacteria</taxon>
        <taxon>environmental samples</taxon>
    </lineage>
</organism>
<feature type="chain" id="PRO_5005202742" description="DUF3256 family protein" evidence="1">
    <location>
        <begin position="19"/>
        <end position="189"/>
    </location>
</feature>
<evidence type="ECO:0000313" key="2">
    <source>
        <dbReference type="EMBL" id="AIF26921.1"/>
    </source>
</evidence>
<dbReference type="SUPFAM" id="SSF160925">
    <property type="entry name" value="PG1388-like"/>
    <property type="match status" value="1"/>
</dbReference>
<dbReference type="Pfam" id="PF11644">
    <property type="entry name" value="DUF3256"/>
    <property type="match status" value="1"/>
</dbReference>